<evidence type="ECO:0000256" key="1">
    <source>
        <dbReference type="SAM" id="MobiDB-lite"/>
    </source>
</evidence>
<sequence length="71" mass="7799">MTDALIVENKIPDTSIVSLELLRSITSARNWHKAGTEIELLEERDGTDKAVGEREGVDDKLDSDGDEMVGI</sequence>
<keyword evidence="3" id="KW-1185">Reference proteome</keyword>
<evidence type="ECO:0000313" key="2">
    <source>
        <dbReference type="EMBL" id="EGN96907.1"/>
    </source>
</evidence>
<proteinExistence type="predicted"/>
<evidence type="ECO:0000313" key="3">
    <source>
        <dbReference type="Proteomes" id="UP000008063"/>
    </source>
</evidence>
<accession>F8Q451</accession>
<dbReference type="AlphaFoldDB" id="F8Q451"/>
<organism evidence="3">
    <name type="scientific">Serpula lacrymans var. lacrymans (strain S7.3)</name>
    <name type="common">Dry rot fungus</name>
    <dbReference type="NCBI Taxonomy" id="936435"/>
    <lineage>
        <taxon>Eukaryota</taxon>
        <taxon>Fungi</taxon>
        <taxon>Dikarya</taxon>
        <taxon>Basidiomycota</taxon>
        <taxon>Agaricomycotina</taxon>
        <taxon>Agaricomycetes</taxon>
        <taxon>Agaricomycetidae</taxon>
        <taxon>Boletales</taxon>
        <taxon>Coniophorineae</taxon>
        <taxon>Serpulaceae</taxon>
        <taxon>Serpula</taxon>
    </lineage>
</organism>
<feature type="compositionally biased region" description="Basic and acidic residues" evidence="1">
    <location>
        <begin position="44"/>
        <end position="63"/>
    </location>
</feature>
<protein>
    <submittedName>
        <fullName evidence="2">Uncharacterized protein</fullName>
    </submittedName>
</protein>
<dbReference type="Proteomes" id="UP000008063">
    <property type="component" value="Unassembled WGS sequence"/>
</dbReference>
<gene>
    <name evidence="2" type="ORF">SERLA73DRAFT_75754</name>
</gene>
<dbReference type="InParanoid" id="F8Q451"/>
<reference evidence="3" key="1">
    <citation type="journal article" date="2011" name="Science">
        <title>The plant cell wall-decomposing machinery underlies the functional diversity of forest fungi.</title>
        <authorList>
            <person name="Eastwood D.C."/>
            <person name="Floudas D."/>
            <person name="Binder M."/>
            <person name="Majcherczyk A."/>
            <person name="Schneider P."/>
            <person name="Aerts A."/>
            <person name="Asiegbu F.O."/>
            <person name="Baker S.E."/>
            <person name="Barry K."/>
            <person name="Bendiksby M."/>
            <person name="Blumentritt M."/>
            <person name="Coutinho P.M."/>
            <person name="Cullen D."/>
            <person name="de Vries R.P."/>
            <person name="Gathman A."/>
            <person name="Goodell B."/>
            <person name="Henrissat B."/>
            <person name="Ihrmark K."/>
            <person name="Kauserud H."/>
            <person name="Kohler A."/>
            <person name="LaButti K."/>
            <person name="Lapidus A."/>
            <person name="Lavin J.L."/>
            <person name="Lee Y.-H."/>
            <person name="Lindquist E."/>
            <person name="Lilly W."/>
            <person name="Lucas S."/>
            <person name="Morin E."/>
            <person name="Murat C."/>
            <person name="Oguiza J.A."/>
            <person name="Park J."/>
            <person name="Pisabarro A.G."/>
            <person name="Riley R."/>
            <person name="Rosling A."/>
            <person name="Salamov A."/>
            <person name="Schmidt O."/>
            <person name="Schmutz J."/>
            <person name="Skrede I."/>
            <person name="Stenlid J."/>
            <person name="Wiebenga A."/>
            <person name="Xie X."/>
            <person name="Kuees U."/>
            <person name="Hibbett D.S."/>
            <person name="Hoffmeister D."/>
            <person name="Hoegberg N."/>
            <person name="Martin F."/>
            <person name="Grigoriev I.V."/>
            <person name="Watkinson S.C."/>
        </authorList>
    </citation>
    <scope>NUCLEOTIDE SEQUENCE [LARGE SCALE GENOMIC DNA]</scope>
    <source>
        <strain evidence="3">strain S7.3</strain>
    </source>
</reference>
<dbReference type="HOGENOM" id="CLU_2741586_0_0_1"/>
<name>F8Q451_SERL3</name>
<dbReference type="EMBL" id="GL945483">
    <property type="protein sequence ID" value="EGN96907.1"/>
    <property type="molecule type" value="Genomic_DNA"/>
</dbReference>
<feature type="region of interest" description="Disordered" evidence="1">
    <location>
        <begin position="44"/>
        <end position="71"/>
    </location>
</feature>